<dbReference type="CDD" id="cd00060">
    <property type="entry name" value="FHA"/>
    <property type="match status" value="1"/>
</dbReference>
<evidence type="ECO:0000313" key="5">
    <source>
        <dbReference type="Proteomes" id="UP000183940"/>
    </source>
</evidence>
<keyword evidence="5" id="KW-1185">Reference proteome</keyword>
<organism evidence="4 5">
    <name type="scientific">Roseofilum reptotaenium AO1-A</name>
    <dbReference type="NCBI Taxonomy" id="1925591"/>
    <lineage>
        <taxon>Bacteria</taxon>
        <taxon>Bacillati</taxon>
        <taxon>Cyanobacteriota</taxon>
        <taxon>Cyanophyceae</taxon>
        <taxon>Desertifilales</taxon>
        <taxon>Desertifilaceae</taxon>
        <taxon>Roseofilum</taxon>
    </lineage>
</organism>
<dbReference type="SUPFAM" id="SSF49879">
    <property type="entry name" value="SMAD/FHA domain"/>
    <property type="match status" value="1"/>
</dbReference>
<feature type="domain" description="FHA" evidence="3">
    <location>
        <begin position="29"/>
        <end position="88"/>
    </location>
</feature>
<dbReference type="STRING" id="1925591.BI308_07235"/>
<dbReference type="InterPro" id="IPR008984">
    <property type="entry name" value="SMAD_FHA_dom_sf"/>
</dbReference>
<dbReference type="Gene3D" id="2.60.200.20">
    <property type="match status" value="1"/>
</dbReference>
<keyword evidence="2" id="KW-0472">Membrane</keyword>
<feature type="transmembrane region" description="Helical" evidence="2">
    <location>
        <begin position="147"/>
        <end position="172"/>
    </location>
</feature>
<gene>
    <name evidence="4" type="ORF">BI308_07235</name>
</gene>
<dbReference type="InterPro" id="IPR000253">
    <property type="entry name" value="FHA_dom"/>
</dbReference>
<protein>
    <recommendedName>
        <fullName evidence="3">FHA domain-containing protein</fullName>
    </recommendedName>
</protein>
<dbReference type="EMBL" id="MLAW01000009">
    <property type="protein sequence ID" value="OJJ26189.1"/>
    <property type="molecule type" value="Genomic_DNA"/>
</dbReference>
<dbReference type="SMART" id="SM00240">
    <property type="entry name" value="FHA"/>
    <property type="match status" value="1"/>
</dbReference>
<reference evidence="4" key="1">
    <citation type="submission" date="2016-10" db="EMBL/GenBank/DDBJ databases">
        <title>CRISPR-Cas defence system in Roseofilum reptotaenium: evidence of a bacteriophage-cyanobacterium arms race in the coral black band disease.</title>
        <authorList>
            <person name="Buerger P."/>
            <person name="Wood-Charlson E.M."/>
            <person name="Weynberg K.D."/>
            <person name="Willis B."/>
            <person name="Van Oppen M.J."/>
        </authorList>
    </citation>
    <scope>NUCLEOTIDE SEQUENCE [LARGE SCALE GENOMIC DNA]</scope>
    <source>
        <strain evidence="4">AO1-A</strain>
    </source>
</reference>
<sequence length="192" mass="21585">MSEEPFLIQLTWQDPETGDRQDSVFPLPVAFGREEDAMPKTVENKMVTPVVLNHKKVSRFHALITLEGKQILLTDHSVNGTRLHNHLLQQGTLPLQSQDRIEIGPYPITLTLVNQTDPQATEPETARRSTLNSQTPVPSTPWWSQSWIISMVGALMAGCMAVGTWALMSWLLEKSRPSRPTVEEAVSLELHR</sequence>
<dbReference type="AlphaFoldDB" id="A0A1L9QU63"/>
<keyword evidence="2" id="KW-1133">Transmembrane helix</keyword>
<evidence type="ECO:0000313" key="4">
    <source>
        <dbReference type="EMBL" id="OJJ26189.1"/>
    </source>
</evidence>
<dbReference type="PROSITE" id="PS50006">
    <property type="entry name" value="FHA_DOMAIN"/>
    <property type="match status" value="1"/>
</dbReference>
<dbReference type="Proteomes" id="UP000183940">
    <property type="component" value="Unassembled WGS sequence"/>
</dbReference>
<feature type="compositionally biased region" description="Polar residues" evidence="1">
    <location>
        <begin position="128"/>
        <end position="140"/>
    </location>
</feature>
<evidence type="ECO:0000259" key="3">
    <source>
        <dbReference type="PROSITE" id="PS50006"/>
    </source>
</evidence>
<accession>A0A1L9QU63</accession>
<evidence type="ECO:0000256" key="1">
    <source>
        <dbReference type="SAM" id="MobiDB-lite"/>
    </source>
</evidence>
<keyword evidence="2" id="KW-0812">Transmembrane</keyword>
<dbReference type="Pfam" id="PF00498">
    <property type="entry name" value="FHA"/>
    <property type="match status" value="1"/>
</dbReference>
<evidence type="ECO:0000256" key="2">
    <source>
        <dbReference type="SAM" id="Phobius"/>
    </source>
</evidence>
<feature type="region of interest" description="Disordered" evidence="1">
    <location>
        <begin position="117"/>
        <end position="140"/>
    </location>
</feature>
<comment type="caution">
    <text evidence="4">The sequence shown here is derived from an EMBL/GenBank/DDBJ whole genome shotgun (WGS) entry which is preliminary data.</text>
</comment>
<name>A0A1L9QU63_9CYAN</name>
<proteinExistence type="predicted"/>